<reference evidence="1" key="1">
    <citation type="journal article" date="1968" name="J. Invertebr. Pathol.">
        <title>A previously undescribed polyhedrosis of the zebra caterpillar, Ceramica picta.</title>
        <authorList>
            <person name="Adams J.R."/>
            <person name="Wallis R.L."/>
            <person name="Wilcox T.A."/>
            <person name="Faust R.M."/>
        </authorList>
    </citation>
    <scope>NUCLEOTIDE SEQUENCE</scope>
    <source>
        <strain evidence="1">185</strain>
        <strain evidence="2">600</strain>
    </source>
</reference>
<protein>
    <submittedName>
        <fullName evidence="1">P49</fullName>
    </submittedName>
</protein>
<accession>A0AA49CJA2</accession>
<reference evidence="1" key="2">
    <citation type="submission" date="2021-04" db="EMBL/GenBank/DDBJ databases">
        <title>Melanchra picta nucleopolyhedrovirus is an isolate of species Mamestra configurata nucleopolyhedrovirus A.</title>
        <authorList>
            <person name="Harrison R.L."/>
            <person name="Rowley D.L."/>
        </authorList>
    </citation>
    <scope>NUCLEOTIDE SEQUENCE</scope>
    <source>
        <strain evidence="1">185</strain>
        <strain evidence="2">600</strain>
    </source>
</reference>
<organism evidence="1">
    <name type="scientific">Melanchra picta nucleopolyhedrovirus</name>
    <dbReference type="NCBI Taxonomy" id="2975247"/>
    <lineage>
        <taxon>Viruses</taxon>
        <taxon>Viruses incertae sedis</taxon>
        <taxon>Naldaviricetes</taxon>
        <taxon>Lefavirales</taxon>
        <taxon>Baculoviridae</taxon>
        <taxon>Alphabaculovirus</taxon>
        <taxon>Alphabaculovirus maconfiguratae</taxon>
    </lineage>
</organism>
<evidence type="ECO:0000313" key="2">
    <source>
        <dbReference type="EMBL" id="UVZ35175.1"/>
    </source>
</evidence>
<evidence type="ECO:0000313" key="1">
    <source>
        <dbReference type="EMBL" id="UVZ35003.1"/>
    </source>
</evidence>
<proteinExistence type="predicted"/>
<name>A0AA49CJA2_NPVMC</name>
<dbReference type="InterPro" id="IPR006997">
    <property type="entry name" value="Baculo_Y142"/>
</dbReference>
<dbReference type="EMBL" id="MW892741">
    <property type="protein sequence ID" value="UVZ35175.1"/>
    <property type="molecule type" value="Genomic_DNA"/>
</dbReference>
<dbReference type="Pfam" id="PF04913">
    <property type="entry name" value="Baculo_Y142"/>
    <property type="match status" value="1"/>
</dbReference>
<sequence>MSLVANKHALQNKQLKYLFLASYFDVKNFDRIPSEVRPFIQEYLRNNFQNIEDGTLLSYINYLNEISLKHLIVDKDVNVFKYIKPQFKFTCMRDSVDIIEFEKRVYIQPGTPVYATNFFVNDPQPFLLFFYNEFTKVFNQRLFVQSNNNFTLIEGREGYLFDNAYVDWSGVQMCEMPKVSSPNHPYRLYLIGEPMAQHFLRNNILNELTGDFLLRNFYKGLPLTHNNYAIINSKHFSTRKPNKVFEEINLELDTSTNYIKFIQRDYIYDAKFPDDLLELLNDYITLTSYYKFIMKFTDQNQKMYSSYNEIIVDRYAVNKYRKLNIKTEVNSILPTLRTNETSCIFVHPDIIQIKGTLNAFYVPSSQLFIILASNSLFGSTKLLYFDYRLIPYRQFSSPPVINRDTYIVDAKHKIYLTKHIFGTSVPAYLIIRGDYESSQFKTLDNLQNPWVKNTLLTLFVP</sequence>
<dbReference type="EMBL" id="MW892740">
    <property type="protein sequence ID" value="UVZ35003.1"/>
    <property type="molecule type" value="Genomic_DNA"/>
</dbReference>